<keyword evidence="3" id="KW-0227">DNA damage</keyword>
<dbReference type="EMBL" id="JACNJD010000286">
    <property type="protein sequence ID" value="MBC8178531.1"/>
    <property type="molecule type" value="Genomic_DNA"/>
</dbReference>
<dbReference type="PANTHER" id="PTHR30591">
    <property type="entry name" value="RECBCD ENZYME SUBUNIT RECC"/>
    <property type="match status" value="1"/>
</dbReference>
<name>A0A8J6N287_9DELT</name>
<protein>
    <submittedName>
        <fullName evidence="10">Exodeoxyribonuclease V subunit gamma</fullName>
    </submittedName>
</protein>
<evidence type="ECO:0000256" key="6">
    <source>
        <dbReference type="ARBA" id="ARBA00022839"/>
    </source>
</evidence>
<dbReference type="Gene3D" id="3.40.50.300">
    <property type="entry name" value="P-loop containing nucleotide triphosphate hydrolases"/>
    <property type="match status" value="2"/>
</dbReference>
<dbReference type="GO" id="GO:0006281">
    <property type="term" value="P:DNA repair"/>
    <property type="evidence" value="ECO:0007669"/>
    <property type="project" value="UniProtKB-KW"/>
</dbReference>
<dbReference type="Proteomes" id="UP000650524">
    <property type="component" value="Unassembled WGS sequence"/>
</dbReference>
<accession>A0A8J6N287</accession>
<dbReference type="InterPro" id="IPR011335">
    <property type="entry name" value="Restrct_endonuc-II-like"/>
</dbReference>
<evidence type="ECO:0000256" key="8">
    <source>
        <dbReference type="ARBA" id="ARBA00023125"/>
    </source>
</evidence>
<keyword evidence="9" id="KW-0234">DNA repair</keyword>
<dbReference type="GO" id="GO:0008854">
    <property type="term" value="F:exodeoxyribonuclease V activity"/>
    <property type="evidence" value="ECO:0007669"/>
    <property type="project" value="InterPro"/>
</dbReference>
<keyword evidence="8" id="KW-0238">DNA-binding</keyword>
<evidence type="ECO:0000256" key="5">
    <source>
        <dbReference type="ARBA" id="ARBA00022806"/>
    </source>
</evidence>
<evidence type="ECO:0000256" key="9">
    <source>
        <dbReference type="ARBA" id="ARBA00023204"/>
    </source>
</evidence>
<evidence type="ECO:0000256" key="1">
    <source>
        <dbReference type="ARBA" id="ARBA00022722"/>
    </source>
</evidence>
<dbReference type="AlphaFoldDB" id="A0A8J6N287"/>
<dbReference type="GO" id="GO:0009338">
    <property type="term" value="C:exodeoxyribonuclease V complex"/>
    <property type="evidence" value="ECO:0007669"/>
    <property type="project" value="InterPro"/>
</dbReference>
<dbReference type="InterPro" id="IPR013986">
    <property type="entry name" value="DExx_box_DNA_helicase_dom_sf"/>
</dbReference>
<dbReference type="GO" id="GO:0006310">
    <property type="term" value="P:DNA recombination"/>
    <property type="evidence" value="ECO:0007669"/>
    <property type="project" value="TreeGrafter"/>
</dbReference>
<evidence type="ECO:0000256" key="7">
    <source>
        <dbReference type="ARBA" id="ARBA00022840"/>
    </source>
</evidence>
<dbReference type="Gene3D" id="3.40.50.10930">
    <property type="match status" value="2"/>
</dbReference>
<dbReference type="GO" id="GO:0003677">
    <property type="term" value="F:DNA binding"/>
    <property type="evidence" value="ECO:0007669"/>
    <property type="project" value="UniProtKB-KW"/>
</dbReference>
<keyword evidence="1" id="KW-0540">Nuclease</keyword>
<dbReference type="Pfam" id="PF04257">
    <property type="entry name" value="Exonuc_V_gamma"/>
    <property type="match status" value="1"/>
</dbReference>
<dbReference type="SUPFAM" id="SSF52540">
    <property type="entry name" value="P-loop containing nucleoside triphosphate hydrolases"/>
    <property type="match status" value="2"/>
</dbReference>
<organism evidence="10 11">
    <name type="scientific">Candidatus Desulfacyla euxinica</name>
    <dbReference type="NCBI Taxonomy" id="2841693"/>
    <lineage>
        <taxon>Bacteria</taxon>
        <taxon>Deltaproteobacteria</taxon>
        <taxon>Candidatus Desulfacyla</taxon>
    </lineage>
</organism>
<dbReference type="InterPro" id="IPR006697">
    <property type="entry name" value="RecC"/>
</dbReference>
<evidence type="ECO:0000256" key="4">
    <source>
        <dbReference type="ARBA" id="ARBA00022801"/>
    </source>
</evidence>
<evidence type="ECO:0000313" key="11">
    <source>
        <dbReference type="Proteomes" id="UP000650524"/>
    </source>
</evidence>
<proteinExistence type="predicted"/>
<comment type="caution">
    <text evidence="10">The sequence shown here is derived from an EMBL/GenBank/DDBJ whole genome shotgun (WGS) entry which is preliminary data.</text>
</comment>
<dbReference type="InterPro" id="IPR027417">
    <property type="entry name" value="P-loop_NTPase"/>
</dbReference>
<evidence type="ECO:0000256" key="2">
    <source>
        <dbReference type="ARBA" id="ARBA00022741"/>
    </source>
</evidence>
<evidence type="ECO:0000313" key="10">
    <source>
        <dbReference type="EMBL" id="MBC8178531.1"/>
    </source>
</evidence>
<keyword evidence="5" id="KW-0347">Helicase</keyword>
<dbReference type="PIRSF" id="PIRSF000980">
    <property type="entry name" value="RecC"/>
    <property type="match status" value="1"/>
</dbReference>
<sequence length="1207" mass="138836">MAIELYFSNQLEELADKFAATVDLENQVKRNILEGPLTIVPNQNLKKWLQLTLAKKQSVFMNIDFQYLESGLWNLLAGLDRDAEKPKMIDSRFLRMLLLYGLQGLGQNDPGFAPLRRYLLEPDGRKGPDYPVKLWQLTEKMVQLFEEYEFHRSEMIEMWFDNKNQPTGMELCQKNLYLLMRELRDKYVQGSGKPLLSMREYADAVFAPGAIDSGGDVSRKFVHIFGLSQVSRFHLGLIGRLKDYYDLFIYALNPCREFWEDIKTPQEKRWVRRKKARSLKITPEEVDLGELLEEEGNALLALWGKPGRENVRLLCQLTDYDFNACFTKEAYATSMLQKVQNHILTLSNKNDITKCPQDRSLQIVAAPGIYREVETVYNNILYNLEKDGKLQLTDIAILVPDISRYKPVIDSVFNRRPRRLSYNLVDSRADIESVYGQGVLGILDLASGRFSRKEVFDLILNPCFMNKWQIGPEDINIWAEWAESLNIFHSFDKKAKEEKGFQKSSYYTWKQGLQRLRLSRILAAPGEGGGSGFRYFHELVPFYDVNTGDADLMEKLSIIIAKMHMAVMDIGGLHASGEEWRSRFLKICDDLLEVPSDLRGEAAVRQSLIEAFGDLKIYDELLRNQAVQEDVDPILGIEVIREFIKSSLRSISGGYGDYLTEGVTISALQPMRPIPFRIVYVLGMEEGAFPGQADASSLDLRLLKRRIGDINLPERNCYLFLEMLLSVKDKLYISYIARDLQKDRIIQPCSVVNQLRRYVEQEILSKERLFSIIDIPLKGSSEKYLAKDALNETSDALANYSLADRIAFYRENDLWEEVISDVPEEMNEKLKPFFPDFGVEGERLQEDKSILAKITLKQLKKFLEDPVSHAMKRHLGVYDEEEAIEEIILREDEPFYSEFPVDYNLKIVPLKLWLDIYAASGGLNTGGQTPEEIYDSVYENLQRNSATPEGSFAALDRNELRDDVSARAGCLCQVLTEMGSGEETYRAFFVGEGTEEQISSANNLPIESFGPVRLTIRTADSLGEEIETEIELHGQLPWVWQNHGGDWHGMVLTGSGKPPKKKEPDKYILEPLLFWMFCLCTDDARQKIGDSKITFHVVYKEEVKTWTYAVSEGTAREYLERLISAYLNRKNIEWLPFEKVTSLSIKPHNMADEEIDEAKKEIFHAQLLDEYAEEKSLLIRLAKPIIPDDAFDKTRDRFQIFFNTERN</sequence>
<reference evidence="10 11" key="1">
    <citation type="submission" date="2020-08" db="EMBL/GenBank/DDBJ databases">
        <title>Bridging the membrane lipid divide: bacteria of the FCB group superphylum have the potential to synthesize archaeal ether lipids.</title>
        <authorList>
            <person name="Villanueva L."/>
            <person name="Von Meijenfeldt F.A.B."/>
            <person name="Westbye A.B."/>
            <person name="Yadav S."/>
            <person name="Hopmans E.C."/>
            <person name="Dutilh B.E."/>
            <person name="Sinninghe Damste J.S."/>
        </authorList>
    </citation>
    <scope>NUCLEOTIDE SEQUENCE [LARGE SCALE GENOMIC DNA]</scope>
    <source>
        <strain evidence="10">NIOZ-UU27</strain>
    </source>
</reference>
<dbReference type="SUPFAM" id="SSF52980">
    <property type="entry name" value="Restriction endonuclease-like"/>
    <property type="match status" value="1"/>
</dbReference>
<gene>
    <name evidence="10" type="ORF">H8E19_14085</name>
</gene>
<keyword evidence="6" id="KW-0269">Exonuclease</keyword>
<dbReference type="GO" id="GO:0005524">
    <property type="term" value="F:ATP binding"/>
    <property type="evidence" value="ECO:0007669"/>
    <property type="project" value="UniProtKB-KW"/>
</dbReference>
<dbReference type="Gene3D" id="1.10.10.160">
    <property type="match status" value="1"/>
</dbReference>
<keyword evidence="2" id="KW-0547">Nucleotide-binding</keyword>
<keyword evidence="7" id="KW-0067">ATP-binding</keyword>
<dbReference type="GO" id="GO:0004386">
    <property type="term" value="F:helicase activity"/>
    <property type="evidence" value="ECO:0007669"/>
    <property type="project" value="UniProtKB-KW"/>
</dbReference>
<dbReference type="PANTHER" id="PTHR30591:SF1">
    <property type="entry name" value="RECBCD ENZYME SUBUNIT RECC"/>
    <property type="match status" value="1"/>
</dbReference>
<keyword evidence="4" id="KW-0378">Hydrolase</keyword>
<evidence type="ECO:0000256" key="3">
    <source>
        <dbReference type="ARBA" id="ARBA00022763"/>
    </source>
</evidence>